<keyword evidence="1" id="KW-0472">Membrane</keyword>
<sequence>MPVYYSIKKTICQIFFITILPTGCLRWCDKDNLFPANYFLYISCFSALWFLLKGELMSIRLRCKVNQKEADKIAALLANVSDRLLFHIPLYEIGKTLEISREDILNIFIQGVYDGVFILDWIYHCPTCGHVAYEAPSLHQASSQNFCTVCNEAFDNTLDTNVEVCFSIHPRLKTIDPIYKMNYLATIGKDIREGKYRTWDKPEAVRGVDIIQNNLYRELMRSEVLIGNQSLRLANATVLFTDIKNSTKLYASLGDAKAFSLLKEYAKILFAVIKKCGGVPVKTIGDGVMGVFTDSGKAVSAAVKAQRQLIKHAQNKPVTDRLEIKMGLHSGPVLVVNLNNRLDYFGLTVNTAAHIKDTALPNEVVISQDLFNIPAVKRSILSVTDTVQRQQIQFNGNPDNHTLYHIKISNPYRKNR</sequence>
<accession>C8PT14</accession>
<dbReference type="eggNOG" id="COG2114">
    <property type="taxonomic scope" value="Bacteria"/>
</dbReference>
<dbReference type="GO" id="GO:0004016">
    <property type="term" value="F:adenylate cyclase activity"/>
    <property type="evidence" value="ECO:0007669"/>
    <property type="project" value="UniProtKB-ARBA"/>
</dbReference>
<keyword evidence="1" id="KW-1133">Transmembrane helix</keyword>
<protein>
    <submittedName>
        <fullName evidence="3">Adenylate/guanylate cyclase catalytic domain protein</fullName>
    </submittedName>
</protein>
<dbReference type="SMART" id="SM00044">
    <property type="entry name" value="CYCc"/>
    <property type="match status" value="1"/>
</dbReference>
<dbReference type="SUPFAM" id="SSF55073">
    <property type="entry name" value="Nucleotide cyclase"/>
    <property type="match status" value="1"/>
</dbReference>
<dbReference type="GO" id="GO:0006171">
    <property type="term" value="P:cAMP biosynthetic process"/>
    <property type="evidence" value="ECO:0007669"/>
    <property type="project" value="TreeGrafter"/>
</dbReference>
<dbReference type="InterPro" id="IPR045983">
    <property type="entry name" value="GUC-dom-containing_N"/>
</dbReference>
<feature type="domain" description="Guanylate cyclase" evidence="2">
    <location>
        <begin position="237"/>
        <end position="356"/>
    </location>
</feature>
<dbReference type="Gene3D" id="3.30.70.1230">
    <property type="entry name" value="Nucleotide cyclase"/>
    <property type="match status" value="1"/>
</dbReference>
<evidence type="ECO:0000313" key="4">
    <source>
        <dbReference type="Proteomes" id="UP000004509"/>
    </source>
</evidence>
<dbReference type="GO" id="GO:0035556">
    <property type="term" value="P:intracellular signal transduction"/>
    <property type="evidence" value="ECO:0007669"/>
    <property type="project" value="InterPro"/>
</dbReference>
<dbReference type="InterPro" id="IPR029787">
    <property type="entry name" value="Nucleotide_cyclase"/>
</dbReference>
<dbReference type="EMBL" id="ACYH01000058">
    <property type="protein sequence ID" value="EEV19449.1"/>
    <property type="molecule type" value="Genomic_DNA"/>
</dbReference>
<dbReference type="STRING" id="596324.TREVI0001_2250"/>
<reference evidence="3 4" key="1">
    <citation type="submission" date="2009-07" db="EMBL/GenBank/DDBJ databases">
        <authorList>
            <person name="Madupu R."/>
            <person name="Sebastian Y."/>
            <person name="Durkin A.S."/>
            <person name="Torralba M."/>
            <person name="Methe B."/>
            <person name="Sutton G.G."/>
            <person name="Strausberg R.L."/>
            <person name="Nelson K.E."/>
        </authorList>
    </citation>
    <scope>NUCLEOTIDE SEQUENCE [LARGE SCALE GENOMIC DNA]</scope>
    <source>
        <strain evidence="3 4">ATCC 35580</strain>
    </source>
</reference>
<dbReference type="Pfam" id="PF19363">
    <property type="entry name" value="DUF5939"/>
    <property type="match status" value="1"/>
</dbReference>
<dbReference type="PROSITE" id="PS50125">
    <property type="entry name" value="GUANYLATE_CYCLASE_2"/>
    <property type="match status" value="1"/>
</dbReference>
<dbReference type="PANTHER" id="PTHR43081:SF19">
    <property type="entry name" value="PH-SENSITIVE ADENYLATE CYCLASE RV1264"/>
    <property type="match status" value="1"/>
</dbReference>
<dbReference type="AlphaFoldDB" id="C8PT14"/>
<feature type="transmembrane region" description="Helical" evidence="1">
    <location>
        <begin position="36"/>
        <end position="52"/>
    </location>
</feature>
<dbReference type="InterPro" id="IPR050697">
    <property type="entry name" value="Adenylyl/Guanylyl_Cyclase_3/4"/>
</dbReference>
<gene>
    <name evidence="3" type="ORF">TREVI0001_2250</name>
</gene>
<keyword evidence="1" id="KW-0812">Transmembrane</keyword>
<dbReference type="PANTHER" id="PTHR43081">
    <property type="entry name" value="ADENYLATE CYCLASE, TERMINAL-DIFFERENTIATION SPECIFIC-RELATED"/>
    <property type="match status" value="1"/>
</dbReference>
<organism evidence="3 4">
    <name type="scientific">Treponema vincentii ATCC 35580</name>
    <dbReference type="NCBI Taxonomy" id="596324"/>
    <lineage>
        <taxon>Bacteria</taxon>
        <taxon>Pseudomonadati</taxon>
        <taxon>Spirochaetota</taxon>
        <taxon>Spirochaetia</taxon>
        <taxon>Spirochaetales</taxon>
        <taxon>Treponemataceae</taxon>
        <taxon>Treponema</taxon>
    </lineage>
</organism>
<name>C8PT14_9SPIR</name>
<evidence type="ECO:0000259" key="2">
    <source>
        <dbReference type="PROSITE" id="PS50125"/>
    </source>
</evidence>
<dbReference type="Pfam" id="PF00211">
    <property type="entry name" value="Guanylate_cyc"/>
    <property type="match status" value="1"/>
</dbReference>
<dbReference type="InterPro" id="IPR001054">
    <property type="entry name" value="A/G_cyclase"/>
</dbReference>
<proteinExistence type="predicted"/>
<evidence type="ECO:0000313" key="3">
    <source>
        <dbReference type="EMBL" id="EEV19449.1"/>
    </source>
</evidence>
<evidence type="ECO:0000256" key="1">
    <source>
        <dbReference type="SAM" id="Phobius"/>
    </source>
</evidence>
<dbReference type="Proteomes" id="UP000004509">
    <property type="component" value="Unassembled WGS sequence"/>
</dbReference>
<dbReference type="CDD" id="cd07302">
    <property type="entry name" value="CHD"/>
    <property type="match status" value="1"/>
</dbReference>
<comment type="caution">
    <text evidence="3">The sequence shown here is derived from an EMBL/GenBank/DDBJ whole genome shotgun (WGS) entry which is preliminary data.</text>
</comment>